<evidence type="ECO:0000256" key="1">
    <source>
        <dbReference type="SAM" id="MobiDB-lite"/>
    </source>
</evidence>
<dbReference type="InterPro" id="IPR031535">
    <property type="entry name" value="PRR22"/>
</dbReference>
<protein>
    <submittedName>
        <fullName evidence="2">Proline rich 22</fullName>
    </submittedName>
</protein>
<dbReference type="Ensembl" id="ENSPCET00000008253.1">
    <property type="protein sequence ID" value="ENSPCEP00000007974.1"/>
    <property type="gene ID" value="ENSPCEG00000006408.1"/>
</dbReference>
<dbReference type="Pfam" id="PF15776">
    <property type="entry name" value="PRR22"/>
    <property type="match status" value="1"/>
</dbReference>
<evidence type="ECO:0000313" key="2">
    <source>
        <dbReference type="Ensembl" id="ENSPCEP00000007974.1"/>
    </source>
</evidence>
<feature type="region of interest" description="Disordered" evidence="1">
    <location>
        <begin position="361"/>
        <end position="410"/>
    </location>
</feature>
<feature type="compositionally biased region" description="Polar residues" evidence="1">
    <location>
        <begin position="391"/>
        <end position="401"/>
    </location>
</feature>
<feature type="compositionally biased region" description="Polar residues" evidence="1">
    <location>
        <begin position="149"/>
        <end position="159"/>
    </location>
</feature>
<organism evidence="2 3">
    <name type="scientific">Pelusios castaneus</name>
    <name type="common">West African mud turtle</name>
    <dbReference type="NCBI Taxonomy" id="367368"/>
    <lineage>
        <taxon>Eukaryota</taxon>
        <taxon>Metazoa</taxon>
        <taxon>Chordata</taxon>
        <taxon>Craniata</taxon>
        <taxon>Vertebrata</taxon>
        <taxon>Euteleostomi</taxon>
        <taxon>Archelosauria</taxon>
        <taxon>Testudinata</taxon>
        <taxon>Testudines</taxon>
        <taxon>Pleurodira</taxon>
        <taxon>Pelomedusidae</taxon>
        <taxon>Pelusios</taxon>
    </lineage>
</organism>
<reference evidence="2" key="1">
    <citation type="submission" date="2025-08" db="UniProtKB">
        <authorList>
            <consortium name="Ensembl"/>
        </authorList>
    </citation>
    <scope>IDENTIFICATION</scope>
</reference>
<keyword evidence="3" id="KW-1185">Reference proteome</keyword>
<dbReference type="Proteomes" id="UP000694393">
    <property type="component" value="Unplaced"/>
</dbReference>
<dbReference type="PANTHER" id="PTHR37871:SF1">
    <property type="entry name" value="PROLINE-RICH PROTEIN 22"/>
    <property type="match status" value="1"/>
</dbReference>
<dbReference type="AlphaFoldDB" id="A0A8C8VH92"/>
<reference evidence="2" key="2">
    <citation type="submission" date="2025-09" db="UniProtKB">
        <authorList>
            <consortium name="Ensembl"/>
        </authorList>
    </citation>
    <scope>IDENTIFICATION</scope>
</reference>
<sequence>HVWFPFCSQEDGRSARRQPPCFQMAPCGCFFDPRIYRIEWATTSFVQPALYKLTGGSNSQNAYLLDTQSYLKSPVQTVPYPPYHPNPSTPQYIMTYFNPEGPANVTDPGNLVPNPLRDAQFIEMPQPQEEELLQTHDNKLPQFLITRPGLSQSEQPLQKSTHRHLTGRPSPHDSACQGVDGFPVEGEVIRENHMSQDLLVNSQLPVICTEDQNPLSHPSVANTQTMADAAPCPLQDSVIAEESDVLDAEESFDLPEKVLLEDAMKLFDCSPVNLDPELSRDNLSGALKSSETQSRDCCFPCEDSSSDIRSLNLPDELLSFDYSVPEILNTVASLDYFYDLNAFNEEPKWDLGLVLQPSQNNVSLQGPRQEPQGKKQHSSASVRKGKHTASKNKPASAQDSGSAEFPVPGV</sequence>
<accession>A0A8C8VH92</accession>
<feature type="region of interest" description="Disordered" evidence="1">
    <location>
        <begin position="149"/>
        <end position="178"/>
    </location>
</feature>
<evidence type="ECO:0000313" key="3">
    <source>
        <dbReference type="Proteomes" id="UP000694393"/>
    </source>
</evidence>
<dbReference type="PANTHER" id="PTHR37871">
    <property type="entry name" value="PROLINE-RICH PROTEIN 22"/>
    <property type="match status" value="1"/>
</dbReference>
<proteinExistence type="predicted"/>
<name>A0A8C8VH92_9SAUR</name>